<accession>A0A5P1E4N7</accession>
<proteinExistence type="predicted"/>
<name>A0A5P1E4N7_ASPOF</name>
<dbReference type="Gramene" id="ONK57498">
    <property type="protein sequence ID" value="ONK57498"/>
    <property type="gene ID" value="A4U43_C09F1120"/>
</dbReference>
<dbReference type="EMBL" id="CM007389">
    <property type="protein sequence ID" value="ONK57498.1"/>
    <property type="molecule type" value="Genomic_DNA"/>
</dbReference>
<evidence type="ECO:0000313" key="1">
    <source>
        <dbReference type="EMBL" id="ONK57498.1"/>
    </source>
</evidence>
<keyword evidence="2" id="KW-1185">Reference proteome</keyword>
<sequence>MVNQQRTNGAFNGSFLCLNLGTPQQTQPRIRRIPMKLTMASKMSLVQLQRVPFRHQKLAEAKGVLERRKIPIGCQRKKQEDAVIQPVEQLNQSQHTQSVQTLLKFHWEL</sequence>
<dbReference type="AlphaFoldDB" id="A0A5P1E4N7"/>
<reference evidence="2" key="1">
    <citation type="journal article" date="2017" name="Nat. Commun.">
        <title>The asparagus genome sheds light on the origin and evolution of a young Y chromosome.</title>
        <authorList>
            <person name="Harkess A."/>
            <person name="Zhou J."/>
            <person name="Xu C."/>
            <person name="Bowers J.E."/>
            <person name="Van der Hulst R."/>
            <person name="Ayyampalayam S."/>
            <person name="Mercati F."/>
            <person name="Riccardi P."/>
            <person name="McKain M.R."/>
            <person name="Kakrana A."/>
            <person name="Tang H."/>
            <person name="Ray J."/>
            <person name="Groenendijk J."/>
            <person name="Arikit S."/>
            <person name="Mathioni S.M."/>
            <person name="Nakano M."/>
            <person name="Shan H."/>
            <person name="Telgmann-Rauber A."/>
            <person name="Kanno A."/>
            <person name="Yue Z."/>
            <person name="Chen H."/>
            <person name="Li W."/>
            <person name="Chen Y."/>
            <person name="Xu X."/>
            <person name="Zhang Y."/>
            <person name="Luo S."/>
            <person name="Chen H."/>
            <person name="Gao J."/>
            <person name="Mao Z."/>
            <person name="Pires J.C."/>
            <person name="Luo M."/>
            <person name="Kudrna D."/>
            <person name="Wing R.A."/>
            <person name="Meyers B.C."/>
            <person name="Yi K."/>
            <person name="Kong H."/>
            <person name="Lavrijsen P."/>
            <person name="Sunseri F."/>
            <person name="Falavigna A."/>
            <person name="Ye Y."/>
            <person name="Leebens-Mack J.H."/>
            <person name="Chen G."/>
        </authorList>
    </citation>
    <scope>NUCLEOTIDE SEQUENCE [LARGE SCALE GENOMIC DNA]</scope>
    <source>
        <strain evidence="2">cv. DH0086</strain>
    </source>
</reference>
<protein>
    <submittedName>
        <fullName evidence="1">Uncharacterized protein</fullName>
    </submittedName>
</protein>
<evidence type="ECO:0000313" key="2">
    <source>
        <dbReference type="Proteomes" id="UP000243459"/>
    </source>
</evidence>
<gene>
    <name evidence="1" type="ORF">A4U43_C09F1120</name>
</gene>
<dbReference type="Proteomes" id="UP000243459">
    <property type="component" value="Chromosome 9"/>
</dbReference>
<organism evidence="1 2">
    <name type="scientific">Asparagus officinalis</name>
    <name type="common">Garden asparagus</name>
    <dbReference type="NCBI Taxonomy" id="4686"/>
    <lineage>
        <taxon>Eukaryota</taxon>
        <taxon>Viridiplantae</taxon>
        <taxon>Streptophyta</taxon>
        <taxon>Embryophyta</taxon>
        <taxon>Tracheophyta</taxon>
        <taxon>Spermatophyta</taxon>
        <taxon>Magnoliopsida</taxon>
        <taxon>Liliopsida</taxon>
        <taxon>Asparagales</taxon>
        <taxon>Asparagaceae</taxon>
        <taxon>Asparagoideae</taxon>
        <taxon>Asparagus</taxon>
    </lineage>
</organism>